<dbReference type="Gene3D" id="2.40.50.140">
    <property type="entry name" value="Nucleic acid-binding proteins"/>
    <property type="match status" value="1"/>
</dbReference>
<dbReference type="EMBL" id="CP119065">
    <property type="protein sequence ID" value="WEL38502.1"/>
    <property type="molecule type" value="Genomic_DNA"/>
</dbReference>
<evidence type="ECO:0000256" key="3">
    <source>
        <dbReference type="PROSITE-ProRule" id="PRU00209"/>
    </source>
</evidence>
<dbReference type="Pfam" id="PF01588">
    <property type="entry name" value="tRNA_bind"/>
    <property type="match status" value="1"/>
</dbReference>
<protein>
    <submittedName>
        <fullName evidence="5">Methionyl-tRNA synthetase-like protein</fullName>
    </submittedName>
</protein>
<evidence type="ECO:0000313" key="5">
    <source>
        <dbReference type="EMBL" id="WEL38502.1"/>
    </source>
</evidence>
<proteinExistence type="predicted"/>
<evidence type="ECO:0000256" key="2">
    <source>
        <dbReference type="ARBA" id="ARBA00022884"/>
    </source>
</evidence>
<name>A0ABY8CNE6_ENCHE</name>
<keyword evidence="6" id="KW-1185">Reference proteome</keyword>
<keyword evidence="2 3" id="KW-0694">RNA-binding</keyword>
<dbReference type="InterPro" id="IPR012340">
    <property type="entry name" value="NA-bd_OB-fold"/>
</dbReference>
<sequence length="285" mass="32171">MKLEFSNGFEDLAFVLRYFCRDASLENVDSGVRLFSGDDKHEGLDDVLSALYKMFEKNHDHKKIKETKKLRENPEVRKADVSISSLVSFYGLYSQMITQGILKNKPFIDQMVEKIAPCMKLDPDFQLLDIQVGEIVSVGDVQDLDKLYSEEVIGREKMQVLSGLREHVRKEELLGNKFLFVTNMKPAKFKGQVSEGMILCAKGKDGKIEPIKIQSEIGNGSRLELEGFETILNDFNSGKVDMRKSGYARALESFKIVDHFLTFKGVKVTCGGKYIKTNTSDGLVS</sequence>
<dbReference type="PANTHER" id="PTHR11586">
    <property type="entry name" value="TRNA-AMINOACYLATION COFACTOR ARC1 FAMILY MEMBER"/>
    <property type="match status" value="1"/>
</dbReference>
<organism evidence="5 6">
    <name type="scientific">Encephalitozoon hellem</name>
    <name type="common">Microsporidian parasite</name>
    <dbReference type="NCBI Taxonomy" id="27973"/>
    <lineage>
        <taxon>Eukaryota</taxon>
        <taxon>Fungi</taxon>
        <taxon>Fungi incertae sedis</taxon>
        <taxon>Microsporidia</taxon>
        <taxon>Unikaryonidae</taxon>
        <taxon>Encephalitozoon</taxon>
    </lineage>
</organism>
<keyword evidence="1 3" id="KW-0820">tRNA-binding</keyword>
<dbReference type="PROSITE" id="PS50886">
    <property type="entry name" value="TRBD"/>
    <property type="match status" value="1"/>
</dbReference>
<reference evidence="5 6" key="1">
    <citation type="submission" date="2023-02" db="EMBL/GenBank/DDBJ databases">
        <title>Encephalitozoon hellem ATCC 50451 complete genome.</title>
        <authorList>
            <person name="Mascarenhas dos Santos A.C."/>
            <person name="Julian A.T."/>
            <person name="Pombert J.-F."/>
        </authorList>
    </citation>
    <scope>NUCLEOTIDE SEQUENCE [LARGE SCALE GENOMIC DNA]</scope>
    <source>
        <strain evidence="5 6">ATCC 50451</strain>
    </source>
</reference>
<evidence type="ECO:0000256" key="1">
    <source>
        <dbReference type="ARBA" id="ARBA00022555"/>
    </source>
</evidence>
<dbReference type="PANTHER" id="PTHR11586:SF37">
    <property type="entry name" value="TRNA-BINDING DOMAIN-CONTAINING PROTEIN"/>
    <property type="match status" value="1"/>
</dbReference>
<dbReference type="SUPFAM" id="SSF50249">
    <property type="entry name" value="Nucleic acid-binding proteins"/>
    <property type="match status" value="1"/>
</dbReference>
<gene>
    <name evidence="5" type="ORF">PFJ87_04g01780</name>
</gene>
<evidence type="ECO:0000313" key="6">
    <source>
        <dbReference type="Proteomes" id="UP001217963"/>
    </source>
</evidence>
<accession>A0ABY8CNE6</accession>
<dbReference type="Proteomes" id="UP001217963">
    <property type="component" value="Chromosome IV"/>
</dbReference>
<dbReference type="InterPro" id="IPR051270">
    <property type="entry name" value="Tyrosine-tRNA_ligase_regulator"/>
</dbReference>
<dbReference type="InterPro" id="IPR002547">
    <property type="entry name" value="tRNA-bd_dom"/>
</dbReference>
<feature type="domain" description="TRNA-binding" evidence="4">
    <location>
        <begin position="124"/>
        <end position="224"/>
    </location>
</feature>
<evidence type="ECO:0000259" key="4">
    <source>
        <dbReference type="PROSITE" id="PS50886"/>
    </source>
</evidence>